<protein>
    <recommendedName>
        <fullName evidence="1">Histone deacetylase domain-containing protein</fullName>
    </recommendedName>
</protein>
<dbReference type="PRINTS" id="PR01271">
    <property type="entry name" value="HISDACETLASE"/>
</dbReference>
<organism evidence="2 3">
    <name type="scientific">Lobosporangium transversale</name>
    <dbReference type="NCBI Taxonomy" id="64571"/>
    <lineage>
        <taxon>Eukaryota</taxon>
        <taxon>Fungi</taxon>
        <taxon>Fungi incertae sedis</taxon>
        <taxon>Mucoromycota</taxon>
        <taxon>Mortierellomycotina</taxon>
        <taxon>Mortierellomycetes</taxon>
        <taxon>Mortierellales</taxon>
        <taxon>Mortierellaceae</taxon>
        <taxon>Lobosporangium</taxon>
    </lineage>
</organism>
<dbReference type="Pfam" id="PF00850">
    <property type="entry name" value="Hist_deacetyl"/>
    <property type="match status" value="1"/>
</dbReference>
<dbReference type="InParanoid" id="A0A1Y2GHE7"/>
<keyword evidence="3" id="KW-1185">Reference proteome</keyword>
<sequence length="79" mass="8820">CCINDIVLTILGLLRYHQRALYVEIDTRHSDRIKEASYIIDRVTTASFHLTGFLLGIGKLEETGVGKGKNHAINAPLKK</sequence>
<dbReference type="GeneID" id="33562262"/>
<reference evidence="2 3" key="1">
    <citation type="submission" date="2016-07" db="EMBL/GenBank/DDBJ databases">
        <title>Pervasive Adenine N6-methylation of Active Genes in Fungi.</title>
        <authorList>
            <consortium name="DOE Joint Genome Institute"/>
            <person name="Mondo S.J."/>
            <person name="Dannebaum R.O."/>
            <person name="Kuo R.C."/>
            <person name="Labutti K."/>
            <person name="Haridas S."/>
            <person name="Kuo A."/>
            <person name="Salamov A."/>
            <person name="Ahrendt S.R."/>
            <person name="Lipzen A."/>
            <person name="Sullivan W."/>
            <person name="Andreopoulos W.B."/>
            <person name="Clum A."/>
            <person name="Lindquist E."/>
            <person name="Daum C."/>
            <person name="Ramamoorthy G.K."/>
            <person name="Gryganskyi A."/>
            <person name="Culley D."/>
            <person name="Magnuson J.K."/>
            <person name="James T.Y."/>
            <person name="O'Malley M.A."/>
            <person name="Stajich J.E."/>
            <person name="Spatafora J.W."/>
            <person name="Visel A."/>
            <person name="Grigoriev I.V."/>
        </authorList>
    </citation>
    <scope>NUCLEOTIDE SEQUENCE [LARGE SCALE GENOMIC DNA]</scope>
    <source>
        <strain evidence="2 3">NRRL 3116</strain>
    </source>
</reference>
<dbReference type="SUPFAM" id="SSF52768">
    <property type="entry name" value="Arginase/deacetylase"/>
    <property type="match status" value="1"/>
</dbReference>
<dbReference type="Gene3D" id="3.40.800.20">
    <property type="entry name" value="Histone deacetylase domain"/>
    <property type="match status" value="1"/>
</dbReference>
<feature type="domain" description="Histone deacetylase" evidence="1">
    <location>
        <begin position="1"/>
        <end position="78"/>
    </location>
</feature>
<comment type="caution">
    <text evidence="2">The sequence shown here is derived from an EMBL/GenBank/DDBJ whole genome shotgun (WGS) entry which is preliminary data.</text>
</comment>
<dbReference type="InterPro" id="IPR023801">
    <property type="entry name" value="His_deacetylse_dom"/>
</dbReference>
<evidence type="ECO:0000259" key="1">
    <source>
        <dbReference type="Pfam" id="PF00850"/>
    </source>
</evidence>
<dbReference type="InterPro" id="IPR003084">
    <property type="entry name" value="HDAC_I/II"/>
</dbReference>
<gene>
    <name evidence="2" type="ORF">BCR41DRAFT_295493</name>
</gene>
<feature type="non-terminal residue" evidence="2">
    <location>
        <position position="1"/>
    </location>
</feature>
<dbReference type="Proteomes" id="UP000193648">
    <property type="component" value="Unassembled WGS sequence"/>
</dbReference>
<evidence type="ECO:0000313" key="3">
    <source>
        <dbReference type="Proteomes" id="UP000193648"/>
    </source>
</evidence>
<dbReference type="InterPro" id="IPR037138">
    <property type="entry name" value="His_deacetylse_dom_sf"/>
</dbReference>
<dbReference type="STRING" id="64571.A0A1Y2GHE7"/>
<dbReference type="InterPro" id="IPR023696">
    <property type="entry name" value="Ureohydrolase_dom_sf"/>
</dbReference>
<dbReference type="AlphaFoldDB" id="A0A1Y2GHE7"/>
<evidence type="ECO:0000313" key="2">
    <source>
        <dbReference type="EMBL" id="ORZ09736.1"/>
    </source>
</evidence>
<accession>A0A1Y2GHE7</accession>
<dbReference type="RefSeq" id="XP_021879006.1">
    <property type="nucleotide sequence ID" value="XM_022020418.1"/>
</dbReference>
<dbReference type="OrthoDB" id="1918432at2759"/>
<feature type="non-terminal residue" evidence="2">
    <location>
        <position position="79"/>
    </location>
</feature>
<dbReference type="EMBL" id="MCFF01000033">
    <property type="protein sequence ID" value="ORZ09736.1"/>
    <property type="molecule type" value="Genomic_DNA"/>
</dbReference>
<dbReference type="GO" id="GO:0004407">
    <property type="term" value="F:histone deacetylase activity"/>
    <property type="evidence" value="ECO:0007669"/>
    <property type="project" value="InterPro"/>
</dbReference>
<name>A0A1Y2GHE7_9FUNG</name>
<proteinExistence type="predicted"/>